<protein>
    <submittedName>
        <fullName evidence="3">Glycine cleavage system protein H</fullName>
    </submittedName>
</protein>
<dbReference type="Pfam" id="PF01597">
    <property type="entry name" value="GCV_H"/>
    <property type="match status" value="1"/>
</dbReference>
<proteinExistence type="predicted"/>
<dbReference type="PANTHER" id="PTHR11715">
    <property type="entry name" value="GLYCINE CLEAVAGE SYSTEM H PROTEIN"/>
    <property type="match status" value="1"/>
</dbReference>
<name>A0A2N7PJ54_9BACT</name>
<dbReference type="InterPro" id="IPR033753">
    <property type="entry name" value="GCV_H/Fam206"/>
</dbReference>
<feature type="domain" description="Lipoyl-binding" evidence="2">
    <location>
        <begin position="23"/>
        <end position="105"/>
    </location>
</feature>
<evidence type="ECO:0000256" key="1">
    <source>
        <dbReference type="ARBA" id="ARBA00022823"/>
    </source>
</evidence>
<reference evidence="3 4" key="1">
    <citation type="submission" date="2018-01" db="EMBL/GenBank/DDBJ databases">
        <title>Metagenomic assembled genomes from two thermal pools in the Uzon Caldera, Kamchatka, Russia.</title>
        <authorList>
            <person name="Wilkins L."/>
            <person name="Ettinger C."/>
        </authorList>
    </citation>
    <scope>NUCLEOTIDE SEQUENCE [LARGE SCALE GENOMIC DNA]</scope>
    <source>
        <strain evidence="3">ZAV-15</strain>
    </source>
</reference>
<dbReference type="EMBL" id="PNIE01000064">
    <property type="protein sequence ID" value="PMP62463.1"/>
    <property type="molecule type" value="Genomic_DNA"/>
</dbReference>
<dbReference type="Gene3D" id="2.40.50.100">
    <property type="match status" value="1"/>
</dbReference>
<dbReference type="GO" id="GO:0005960">
    <property type="term" value="C:glycine cleavage complex"/>
    <property type="evidence" value="ECO:0007669"/>
    <property type="project" value="InterPro"/>
</dbReference>
<accession>A0A2N7PJ54</accession>
<dbReference type="InterPro" id="IPR002930">
    <property type="entry name" value="GCV_H"/>
</dbReference>
<dbReference type="NCBIfam" id="NF002270">
    <property type="entry name" value="PRK01202.1"/>
    <property type="match status" value="1"/>
</dbReference>
<dbReference type="PANTHER" id="PTHR11715:SF3">
    <property type="entry name" value="GLYCINE CLEAVAGE SYSTEM H PROTEIN-RELATED"/>
    <property type="match status" value="1"/>
</dbReference>
<sequence length="142" mass="16704">MKIPEDRLYSENHLWVKKEKKKVVRIGITEFFSAREIEIINVDLPEEGEEYDREDVFGSLESVEEVFNLIMPVSGTVVQVNEKVLDEVDILNEDPYEEGWLIKVEMRDLSELDDLLPPEDYEIKLTEEFEELLPEKGVEEEE</sequence>
<evidence type="ECO:0000259" key="2">
    <source>
        <dbReference type="PROSITE" id="PS50968"/>
    </source>
</evidence>
<organism evidence="3 4">
    <name type="scientific">Caldimicrobium thiodismutans</name>
    <dbReference type="NCBI Taxonomy" id="1653476"/>
    <lineage>
        <taxon>Bacteria</taxon>
        <taxon>Pseudomonadati</taxon>
        <taxon>Thermodesulfobacteriota</taxon>
        <taxon>Thermodesulfobacteria</taxon>
        <taxon>Thermodesulfobacteriales</taxon>
        <taxon>Thermodesulfobacteriaceae</taxon>
        <taxon>Caldimicrobium</taxon>
    </lineage>
</organism>
<comment type="caution">
    <text evidence="3">The sequence shown here is derived from an EMBL/GenBank/DDBJ whole genome shotgun (WGS) entry which is preliminary data.</text>
</comment>
<evidence type="ECO:0000313" key="4">
    <source>
        <dbReference type="Proteomes" id="UP000235731"/>
    </source>
</evidence>
<gene>
    <name evidence="3" type="ORF">C0197_04790</name>
</gene>
<dbReference type="InterPro" id="IPR011053">
    <property type="entry name" value="Single_hybrid_motif"/>
</dbReference>
<keyword evidence="1" id="KW-0450">Lipoyl</keyword>
<dbReference type="PROSITE" id="PS50968">
    <property type="entry name" value="BIOTINYL_LIPOYL"/>
    <property type="match status" value="1"/>
</dbReference>
<dbReference type="Proteomes" id="UP000235731">
    <property type="component" value="Unassembled WGS sequence"/>
</dbReference>
<dbReference type="GO" id="GO:0005829">
    <property type="term" value="C:cytosol"/>
    <property type="evidence" value="ECO:0007669"/>
    <property type="project" value="TreeGrafter"/>
</dbReference>
<dbReference type="AlphaFoldDB" id="A0A2N7PJ54"/>
<dbReference type="SUPFAM" id="SSF51230">
    <property type="entry name" value="Single hybrid motif"/>
    <property type="match status" value="1"/>
</dbReference>
<dbReference type="GO" id="GO:0009249">
    <property type="term" value="P:protein lipoylation"/>
    <property type="evidence" value="ECO:0007669"/>
    <property type="project" value="TreeGrafter"/>
</dbReference>
<dbReference type="CDD" id="cd06848">
    <property type="entry name" value="GCS_H"/>
    <property type="match status" value="1"/>
</dbReference>
<dbReference type="InterPro" id="IPR000089">
    <property type="entry name" value="Biotin_lipoyl"/>
</dbReference>
<evidence type="ECO:0000313" key="3">
    <source>
        <dbReference type="EMBL" id="PMP62463.1"/>
    </source>
</evidence>
<dbReference type="GO" id="GO:0019464">
    <property type="term" value="P:glycine decarboxylation via glycine cleavage system"/>
    <property type="evidence" value="ECO:0007669"/>
    <property type="project" value="InterPro"/>
</dbReference>